<dbReference type="Pfam" id="PF00224">
    <property type="entry name" value="PK"/>
    <property type="match status" value="1"/>
</dbReference>
<dbReference type="Pfam" id="PF02887">
    <property type="entry name" value="PK_C"/>
    <property type="match status" value="1"/>
</dbReference>
<evidence type="ECO:0000256" key="4">
    <source>
        <dbReference type="ARBA" id="ARBA00008663"/>
    </source>
</evidence>
<reference evidence="22 23" key="1">
    <citation type="journal article" date="2019" name="Emerg. Microbes Infect.">
        <title>Comprehensive subspecies identification of 175 nontuberculous mycobacteria species based on 7547 genomic profiles.</title>
        <authorList>
            <person name="Matsumoto Y."/>
            <person name="Kinjo T."/>
            <person name="Motooka D."/>
            <person name="Nabeya D."/>
            <person name="Jung N."/>
            <person name="Uechi K."/>
            <person name="Horii T."/>
            <person name="Iida T."/>
            <person name="Fujita J."/>
            <person name="Nakamura S."/>
        </authorList>
    </citation>
    <scope>NUCLEOTIDE SEQUENCE [LARGE SCALE GENOMIC DNA]</scope>
    <source>
        <strain evidence="22 23">JCM 12404</strain>
    </source>
</reference>
<dbReference type="NCBIfam" id="NF004886">
    <property type="entry name" value="PRK06247.1"/>
    <property type="match status" value="1"/>
</dbReference>
<protein>
    <recommendedName>
        <fullName evidence="7 18">Pyruvate kinase</fullName>
        <ecNumber evidence="6 18">2.7.1.40</ecNumber>
    </recommendedName>
</protein>
<keyword evidence="8 19" id="KW-0808">Transferase</keyword>
<keyword evidence="9" id="KW-0479">Metal-binding</keyword>
<evidence type="ECO:0000256" key="18">
    <source>
        <dbReference type="NCBIfam" id="TIGR01064"/>
    </source>
</evidence>
<dbReference type="GO" id="GO:0030955">
    <property type="term" value="F:potassium ion binding"/>
    <property type="evidence" value="ECO:0007669"/>
    <property type="project" value="UniProtKB-UniRule"/>
</dbReference>
<keyword evidence="14" id="KW-0630">Potassium</keyword>
<dbReference type="FunFam" id="2.40.33.10:FF:000001">
    <property type="entry name" value="Pyruvate kinase"/>
    <property type="match status" value="1"/>
</dbReference>
<dbReference type="KEGG" id="mcoo:MCOO_06250"/>
<dbReference type="InterPro" id="IPR040442">
    <property type="entry name" value="Pyrv_kinase-like_dom_sf"/>
</dbReference>
<evidence type="ECO:0000256" key="14">
    <source>
        <dbReference type="ARBA" id="ARBA00022958"/>
    </source>
</evidence>
<dbReference type="GO" id="GO:0004743">
    <property type="term" value="F:pyruvate kinase activity"/>
    <property type="evidence" value="ECO:0007669"/>
    <property type="project" value="UniProtKB-UniRule"/>
</dbReference>
<evidence type="ECO:0000256" key="15">
    <source>
        <dbReference type="ARBA" id="ARBA00023152"/>
    </source>
</evidence>
<dbReference type="Proteomes" id="UP000465866">
    <property type="component" value="Chromosome"/>
</dbReference>
<evidence type="ECO:0000256" key="7">
    <source>
        <dbReference type="ARBA" id="ARBA00018587"/>
    </source>
</evidence>
<dbReference type="FunFam" id="3.40.1380.20:FF:000009">
    <property type="entry name" value="Pyruvate kinase"/>
    <property type="match status" value="1"/>
</dbReference>
<dbReference type="Gene3D" id="3.20.20.60">
    <property type="entry name" value="Phosphoenolpyruvate-binding domains"/>
    <property type="match status" value="1"/>
</dbReference>
<evidence type="ECO:0000256" key="19">
    <source>
        <dbReference type="RuleBase" id="RU000504"/>
    </source>
</evidence>
<dbReference type="PROSITE" id="PS00110">
    <property type="entry name" value="PYRUVATE_KINASE"/>
    <property type="match status" value="1"/>
</dbReference>
<evidence type="ECO:0000256" key="2">
    <source>
        <dbReference type="ARBA" id="ARBA00001958"/>
    </source>
</evidence>
<comment type="catalytic activity">
    <reaction evidence="17 19">
        <text>pyruvate + ATP = phosphoenolpyruvate + ADP + H(+)</text>
        <dbReference type="Rhea" id="RHEA:18157"/>
        <dbReference type="ChEBI" id="CHEBI:15361"/>
        <dbReference type="ChEBI" id="CHEBI:15378"/>
        <dbReference type="ChEBI" id="CHEBI:30616"/>
        <dbReference type="ChEBI" id="CHEBI:58702"/>
        <dbReference type="ChEBI" id="CHEBI:456216"/>
        <dbReference type="EC" id="2.7.1.40"/>
    </reaction>
</comment>
<evidence type="ECO:0000256" key="10">
    <source>
        <dbReference type="ARBA" id="ARBA00022741"/>
    </source>
</evidence>
<evidence type="ECO:0000256" key="12">
    <source>
        <dbReference type="ARBA" id="ARBA00022840"/>
    </source>
</evidence>
<keyword evidence="12" id="KW-0067">ATP-binding</keyword>
<dbReference type="RefSeq" id="WP_163775040.1">
    <property type="nucleotide sequence ID" value="NZ_AP022569.1"/>
</dbReference>
<dbReference type="SUPFAM" id="SSF52935">
    <property type="entry name" value="PK C-terminal domain-like"/>
    <property type="match status" value="1"/>
</dbReference>
<dbReference type="InterPro" id="IPR011037">
    <property type="entry name" value="Pyrv_Knase-like_insert_dom_sf"/>
</dbReference>
<dbReference type="PANTHER" id="PTHR11817">
    <property type="entry name" value="PYRUVATE KINASE"/>
    <property type="match status" value="1"/>
</dbReference>
<evidence type="ECO:0000256" key="5">
    <source>
        <dbReference type="ARBA" id="ARBA00011881"/>
    </source>
</evidence>
<feature type="domain" description="Pyruvate kinase C-terminal" evidence="21">
    <location>
        <begin position="354"/>
        <end position="465"/>
    </location>
</feature>
<keyword evidence="15 19" id="KW-0324">Glycolysis</keyword>
<keyword evidence="16 22" id="KW-0670">Pyruvate</keyword>
<dbReference type="Gene3D" id="3.40.1380.20">
    <property type="entry name" value="Pyruvate kinase, C-terminal domain"/>
    <property type="match status" value="1"/>
</dbReference>
<evidence type="ECO:0000256" key="9">
    <source>
        <dbReference type="ARBA" id="ARBA00022723"/>
    </source>
</evidence>
<name>A0A7I7KR33_9MYCO</name>
<dbReference type="GO" id="GO:0000287">
    <property type="term" value="F:magnesium ion binding"/>
    <property type="evidence" value="ECO:0007669"/>
    <property type="project" value="UniProtKB-UniRule"/>
</dbReference>
<dbReference type="GO" id="GO:0005524">
    <property type="term" value="F:ATP binding"/>
    <property type="evidence" value="ECO:0007669"/>
    <property type="project" value="UniProtKB-KW"/>
</dbReference>
<keyword evidence="13 19" id="KW-0460">Magnesium</keyword>
<dbReference type="EMBL" id="AP022569">
    <property type="protein sequence ID" value="BBX44610.1"/>
    <property type="molecule type" value="Genomic_DNA"/>
</dbReference>
<evidence type="ECO:0000256" key="17">
    <source>
        <dbReference type="ARBA" id="ARBA00048152"/>
    </source>
</evidence>
<dbReference type="AlphaFoldDB" id="A0A7I7KR33"/>
<dbReference type="SUPFAM" id="SSF51621">
    <property type="entry name" value="Phosphoenolpyruvate/pyruvate domain"/>
    <property type="match status" value="1"/>
</dbReference>
<dbReference type="InterPro" id="IPR015806">
    <property type="entry name" value="Pyrv_Knase_insert_dom_sf"/>
</dbReference>
<evidence type="ECO:0000256" key="3">
    <source>
        <dbReference type="ARBA" id="ARBA00004997"/>
    </source>
</evidence>
<dbReference type="InterPro" id="IPR036918">
    <property type="entry name" value="Pyrv_Knase_C_sf"/>
</dbReference>
<keyword evidence="10" id="KW-0547">Nucleotide-binding</keyword>
<evidence type="ECO:0000256" key="8">
    <source>
        <dbReference type="ARBA" id="ARBA00022679"/>
    </source>
</evidence>
<dbReference type="NCBIfam" id="NF004978">
    <property type="entry name" value="PRK06354.1"/>
    <property type="match status" value="1"/>
</dbReference>
<dbReference type="UniPathway" id="UPA00109">
    <property type="reaction ID" value="UER00188"/>
</dbReference>
<evidence type="ECO:0000256" key="13">
    <source>
        <dbReference type="ARBA" id="ARBA00022842"/>
    </source>
</evidence>
<proteinExistence type="inferred from homology"/>
<dbReference type="EC" id="2.7.1.40" evidence="6 18"/>
<keyword evidence="11 19" id="KW-0418">Kinase</keyword>
<gene>
    <name evidence="22" type="primary">pykA</name>
    <name evidence="22" type="ORF">MCOO_06250</name>
</gene>
<comment type="subunit">
    <text evidence="5">Homotetramer.</text>
</comment>
<dbReference type="InterPro" id="IPR015813">
    <property type="entry name" value="Pyrv/PenolPyrv_kinase-like_dom"/>
</dbReference>
<dbReference type="InterPro" id="IPR015795">
    <property type="entry name" value="Pyrv_Knase_C"/>
</dbReference>
<dbReference type="GO" id="GO:0016301">
    <property type="term" value="F:kinase activity"/>
    <property type="evidence" value="ECO:0007669"/>
    <property type="project" value="UniProtKB-KW"/>
</dbReference>
<evidence type="ECO:0000256" key="16">
    <source>
        <dbReference type="ARBA" id="ARBA00023317"/>
    </source>
</evidence>
<dbReference type="Gene3D" id="2.40.33.10">
    <property type="entry name" value="PK beta-barrel domain-like"/>
    <property type="match status" value="1"/>
</dbReference>
<dbReference type="InterPro" id="IPR001697">
    <property type="entry name" value="Pyr_Knase"/>
</dbReference>
<organism evidence="22 23">
    <name type="scientific">Mycobacterium cookii</name>
    <dbReference type="NCBI Taxonomy" id="1775"/>
    <lineage>
        <taxon>Bacteria</taxon>
        <taxon>Bacillati</taxon>
        <taxon>Actinomycetota</taxon>
        <taxon>Actinomycetes</taxon>
        <taxon>Mycobacteriales</taxon>
        <taxon>Mycobacteriaceae</taxon>
        <taxon>Mycobacterium</taxon>
    </lineage>
</organism>
<dbReference type="SUPFAM" id="SSF50800">
    <property type="entry name" value="PK beta-barrel domain-like"/>
    <property type="match status" value="1"/>
</dbReference>
<evidence type="ECO:0000256" key="11">
    <source>
        <dbReference type="ARBA" id="ARBA00022777"/>
    </source>
</evidence>
<comment type="cofactor">
    <cofactor evidence="2">
        <name>K(+)</name>
        <dbReference type="ChEBI" id="CHEBI:29103"/>
    </cofactor>
</comment>
<evidence type="ECO:0000256" key="6">
    <source>
        <dbReference type="ARBA" id="ARBA00012142"/>
    </source>
</evidence>
<keyword evidence="23" id="KW-1185">Reference proteome</keyword>
<dbReference type="NCBIfam" id="NF004491">
    <property type="entry name" value="PRK05826.1"/>
    <property type="match status" value="1"/>
</dbReference>
<dbReference type="PRINTS" id="PR01050">
    <property type="entry name" value="PYRUVTKNASE"/>
</dbReference>
<dbReference type="NCBIfam" id="TIGR01064">
    <property type="entry name" value="pyruv_kin"/>
    <property type="match status" value="1"/>
</dbReference>
<comment type="cofactor">
    <cofactor evidence="1">
        <name>Mg(2+)</name>
        <dbReference type="ChEBI" id="CHEBI:18420"/>
    </cofactor>
</comment>
<accession>A0A7I7KR33</accession>
<comment type="pathway">
    <text evidence="3 19">Carbohydrate degradation; glycolysis; pyruvate from D-glyceraldehyde 3-phosphate: step 5/5.</text>
</comment>
<evidence type="ECO:0000256" key="1">
    <source>
        <dbReference type="ARBA" id="ARBA00001946"/>
    </source>
</evidence>
<evidence type="ECO:0000313" key="23">
    <source>
        <dbReference type="Proteomes" id="UP000465866"/>
    </source>
</evidence>
<evidence type="ECO:0000259" key="21">
    <source>
        <dbReference type="Pfam" id="PF02887"/>
    </source>
</evidence>
<comment type="similarity">
    <text evidence="4 19">Belongs to the pyruvate kinase family.</text>
</comment>
<evidence type="ECO:0000313" key="22">
    <source>
        <dbReference type="EMBL" id="BBX44610.1"/>
    </source>
</evidence>
<feature type="domain" description="Pyruvate kinase barrel" evidence="20">
    <location>
        <begin position="3"/>
        <end position="323"/>
    </location>
</feature>
<dbReference type="InterPro" id="IPR018209">
    <property type="entry name" value="Pyrv_Knase_AS"/>
</dbReference>
<sequence>MARRGKIVCTLGPASGTDEAVRALVEAGMDVARMNFSHGDYSDHKASYDRVRAASNATGRAVGLLADLQGPKIRLGRFADGPTYWADGETVRITVADCEGNHDRVSTTYKQLATDAVPGDRVLVDDGNVALVVEGIDGDDVVCTVVEGGPISNNKGMSLPGMKVSAPPLSEKDIEDLEFALHLGVDMVALSFVRSPSDVELVHEVMDRVGRRVPVIAKLEKPEAIDNLEAVVLAFDAVMVARGDLGVELPLEEVPLVQKRAIQMARENAKPVIVATQMLESMIEHSRPTRAEASDVANAVMDGADAVMLSGETSVGKYPLAAVQTMARIICAVEENSTAAPPLTHVPRTKRGVISYAARDIGERLDAKALVAFTQSGDTVRRLARLHTPLPLLAFTPLPEVRSQLAMTWGTETFIVPVIQTTDGMIRQVDKSLLSLGRYKRGDLVVIVAGAPPGTVGSTNLVHVHRIGEEDV</sequence>
<evidence type="ECO:0000259" key="20">
    <source>
        <dbReference type="Pfam" id="PF00224"/>
    </source>
</evidence>
<dbReference type="InterPro" id="IPR015793">
    <property type="entry name" value="Pyrv_Knase_brl"/>
</dbReference>